<organism evidence="1 2">
    <name type="scientific">Agrobacterium tumefaciens str. B6</name>
    <dbReference type="NCBI Taxonomy" id="1183423"/>
    <lineage>
        <taxon>Bacteria</taxon>
        <taxon>Pseudomonadati</taxon>
        <taxon>Pseudomonadota</taxon>
        <taxon>Alphaproteobacteria</taxon>
        <taxon>Hyphomicrobiales</taxon>
        <taxon>Rhizobiaceae</taxon>
        <taxon>Rhizobium/Agrobacterium group</taxon>
        <taxon>Agrobacterium</taxon>
        <taxon>Agrobacterium tumefaciens complex</taxon>
    </lineage>
</organism>
<sequence>MKILDGFRMRRLRPEIVAAIVIVTAIPAVAGTTKSVRSPQRGVLCDQYMCVDASGVSRTLTEKFLGATAAMKLFAQGDFRTTQFTFANGVFCDTQERACHTDRYFDHNGNRSPMDIKMTDILFKD</sequence>
<comment type="caution">
    <text evidence="1">The sequence shown here is derived from an EMBL/GenBank/DDBJ whole genome shotgun (WGS) entry which is preliminary data.</text>
</comment>
<name>A0A822V5U5_AGRTU</name>
<evidence type="ECO:0000313" key="1">
    <source>
        <dbReference type="EMBL" id="CVI24665.1"/>
    </source>
</evidence>
<protein>
    <submittedName>
        <fullName evidence="1">Uncharacterized protein</fullName>
    </submittedName>
</protein>
<gene>
    <name evidence="1" type="ORF">AGR4A_pAt10237</name>
</gene>
<dbReference type="RefSeq" id="WP_198927599.1">
    <property type="nucleotide sequence ID" value="NZ_LMVK01000052.1"/>
</dbReference>
<dbReference type="Pfam" id="PF05666">
    <property type="entry name" value="YcgJ"/>
    <property type="match status" value="1"/>
</dbReference>
<evidence type="ECO:0000313" key="2">
    <source>
        <dbReference type="Proteomes" id="UP000192074"/>
    </source>
</evidence>
<reference evidence="1 2" key="1">
    <citation type="submission" date="2016-01" db="EMBL/GenBank/DDBJ databases">
        <authorList>
            <person name="Regsiter A."/>
            <person name="william w."/>
        </authorList>
    </citation>
    <scope>NUCLEOTIDE SEQUENCE [LARGE SCALE GENOMIC DNA]</scope>
    <source>
        <strain evidence="1 2">B6</strain>
    </source>
</reference>
<dbReference type="InterPro" id="IPR008617">
    <property type="entry name" value="Uncharacterised_YcgJ"/>
</dbReference>
<dbReference type="AlphaFoldDB" id="A0A822V5U5"/>
<dbReference type="Proteomes" id="UP000192074">
    <property type="component" value="Unassembled WGS sequence"/>
</dbReference>
<proteinExistence type="predicted"/>
<dbReference type="EMBL" id="FCNL01000040">
    <property type="protein sequence ID" value="CVI24665.1"/>
    <property type="molecule type" value="Genomic_DNA"/>
</dbReference>
<accession>A0A822V5U5</accession>